<dbReference type="GO" id="GO:0030288">
    <property type="term" value="C:outer membrane-bounded periplasmic space"/>
    <property type="evidence" value="ECO:0007669"/>
    <property type="project" value="TreeGrafter"/>
</dbReference>
<evidence type="ECO:0000256" key="3">
    <source>
        <dbReference type="ARBA" id="ARBA00022801"/>
    </source>
</evidence>
<sequence>MKRRHATILCLLFPLVAASTCRAGEPVVVPAAEFQALLSAYALVKTRYVEAPDDKKLLEGAIAGMLASLDPHSGFLDKDELDAVRKDEAGEYTGIGISVDFAAADMVVTAVTADSPAYLAGIEPGDTIASIDGATLSGMRLPEIARRMRGVPGSALDIGYRRGGSGAVRTARLHRAALLAQTVTARAMPNGIAWIQVSAFEGRTAHDLVAALKTLDPSGAPRGIVLDVRNDPGGLVSAAVGVAGAFLPPGTPLFSARGRATAADPDSAATVTVDPRFYQRPDEPDVLADLPAWARTVPLAVLVNGASASSAELLAGALQDHGRATVLGSRTFGKGSIQSIFPLTGDSAVKLTVARYFTPNGHEIQARGITPDVIVAQDRAQAGARGLALREEDLAQHLTAILPVQDDAPPATRAGVESTRMFGTRDDKVLAAAVSLLGPGQTSRIGNVLGALSPSLKQLGAALKRW</sequence>
<proteinExistence type="inferred from homology"/>
<keyword evidence="6" id="KW-0732">Signal</keyword>
<dbReference type="InterPro" id="IPR036034">
    <property type="entry name" value="PDZ_sf"/>
</dbReference>
<dbReference type="Pfam" id="PF22694">
    <property type="entry name" value="CtpB_N-like"/>
    <property type="match status" value="1"/>
</dbReference>
<keyword evidence="9" id="KW-1185">Reference proteome</keyword>
<evidence type="ECO:0000259" key="7">
    <source>
        <dbReference type="PROSITE" id="PS50106"/>
    </source>
</evidence>
<keyword evidence="3 5" id="KW-0378">Hydrolase</keyword>
<evidence type="ECO:0000313" key="8">
    <source>
        <dbReference type="EMBL" id="MBB6134709.1"/>
    </source>
</evidence>
<dbReference type="Gene3D" id="3.30.750.44">
    <property type="match status" value="1"/>
</dbReference>
<keyword evidence="2 5" id="KW-0645">Protease</keyword>
<evidence type="ECO:0000256" key="6">
    <source>
        <dbReference type="SAM" id="SignalP"/>
    </source>
</evidence>
<dbReference type="InterPro" id="IPR041489">
    <property type="entry name" value="PDZ_6"/>
</dbReference>
<dbReference type="InterPro" id="IPR005151">
    <property type="entry name" value="Tail-specific_protease"/>
</dbReference>
<dbReference type="AlphaFoldDB" id="A0A7W9X1E3"/>
<dbReference type="SUPFAM" id="SSF50156">
    <property type="entry name" value="PDZ domain-like"/>
    <property type="match status" value="1"/>
</dbReference>
<dbReference type="Pfam" id="PF17820">
    <property type="entry name" value="PDZ_6"/>
    <property type="match status" value="1"/>
</dbReference>
<dbReference type="EMBL" id="JACHBX010000003">
    <property type="protein sequence ID" value="MBB6134709.1"/>
    <property type="molecule type" value="Genomic_DNA"/>
</dbReference>
<dbReference type="Proteomes" id="UP000540787">
    <property type="component" value="Unassembled WGS sequence"/>
</dbReference>
<dbReference type="EC" id="3.4.21.102" evidence="8"/>
<dbReference type="InterPro" id="IPR004447">
    <property type="entry name" value="Peptidase_S41A"/>
</dbReference>
<dbReference type="InterPro" id="IPR001478">
    <property type="entry name" value="PDZ"/>
</dbReference>
<dbReference type="CDD" id="cd07560">
    <property type="entry name" value="Peptidase_S41_CPP"/>
    <property type="match status" value="1"/>
</dbReference>
<dbReference type="GO" id="GO:0006508">
    <property type="term" value="P:proteolysis"/>
    <property type="evidence" value="ECO:0007669"/>
    <property type="project" value="UniProtKB-KW"/>
</dbReference>
<evidence type="ECO:0000256" key="5">
    <source>
        <dbReference type="RuleBase" id="RU004404"/>
    </source>
</evidence>
<dbReference type="GO" id="GO:0004252">
    <property type="term" value="F:serine-type endopeptidase activity"/>
    <property type="evidence" value="ECO:0007669"/>
    <property type="project" value="UniProtKB-EC"/>
</dbReference>
<feature type="domain" description="PDZ" evidence="7">
    <location>
        <begin position="81"/>
        <end position="149"/>
    </location>
</feature>
<feature type="signal peptide" evidence="6">
    <location>
        <begin position="1"/>
        <end position="23"/>
    </location>
</feature>
<protein>
    <submittedName>
        <fullName evidence="8">Carboxyl-terminal processing protease</fullName>
        <ecNumber evidence="8">3.4.21.102</ecNumber>
    </submittedName>
</protein>
<dbReference type="InterPro" id="IPR029045">
    <property type="entry name" value="ClpP/crotonase-like_dom_sf"/>
</dbReference>
<dbReference type="PANTHER" id="PTHR32060">
    <property type="entry name" value="TAIL-SPECIFIC PROTEASE"/>
    <property type="match status" value="1"/>
</dbReference>
<dbReference type="NCBIfam" id="TIGR00225">
    <property type="entry name" value="prc"/>
    <property type="match status" value="1"/>
</dbReference>
<dbReference type="Pfam" id="PF03572">
    <property type="entry name" value="Peptidase_S41"/>
    <property type="match status" value="1"/>
</dbReference>
<comment type="caution">
    <text evidence="8">The sequence shown here is derived from an EMBL/GenBank/DDBJ whole genome shotgun (WGS) entry which is preliminary data.</text>
</comment>
<name>A0A7W9X1E3_9BURK</name>
<dbReference type="PROSITE" id="PS50106">
    <property type="entry name" value="PDZ"/>
    <property type="match status" value="1"/>
</dbReference>
<evidence type="ECO:0000256" key="1">
    <source>
        <dbReference type="ARBA" id="ARBA00009179"/>
    </source>
</evidence>
<organism evidence="8 9">
    <name type="scientific">Massilia aurea</name>
    <dbReference type="NCBI Taxonomy" id="373040"/>
    <lineage>
        <taxon>Bacteria</taxon>
        <taxon>Pseudomonadati</taxon>
        <taxon>Pseudomonadota</taxon>
        <taxon>Betaproteobacteria</taxon>
        <taxon>Burkholderiales</taxon>
        <taxon>Oxalobacteraceae</taxon>
        <taxon>Telluria group</taxon>
        <taxon>Massilia</taxon>
    </lineage>
</organism>
<dbReference type="PANTHER" id="PTHR32060:SF30">
    <property type="entry name" value="CARBOXY-TERMINAL PROCESSING PROTEASE CTPA"/>
    <property type="match status" value="1"/>
</dbReference>
<dbReference type="InterPro" id="IPR055210">
    <property type="entry name" value="CtpA/B_N"/>
</dbReference>
<gene>
    <name evidence="8" type="ORF">HD842_002867</name>
</gene>
<keyword evidence="4 5" id="KW-0720">Serine protease</keyword>
<dbReference type="SUPFAM" id="SSF52096">
    <property type="entry name" value="ClpP/crotonase"/>
    <property type="match status" value="1"/>
</dbReference>
<feature type="chain" id="PRO_5030916560" evidence="6">
    <location>
        <begin position="24"/>
        <end position="466"/>
    </location>
</feature>
<dbReference type="SMART" id="SM00245">
    <property type="entry name" value="TSPc"/>
    <property type="match status" value="1"/>
</dbReference>
<reference evidence="8 9" key="1">
    <citation type="submission" date="2020-08" db="EMBL/GenBank/DDBJ databases">
        <title>The Agave Microbiome: Exploring the role of microbial communities in plant adaptations to desert environments.</title>
        <authorList>
            <person name="Partida-Martinez L.P."/>
        </authorList>
    </citation>
    <scope>NUCLEOTIDE SEQUENCE [LARGE SCALE GENOMIC DNA]</scope>
    <source>
        <strain evidence="8 9">AT3.2</strain>
    </source>
</reference>
<evidence type="ECO:0000256" key="2">
    <source>
        <dbReference type="ARBA" id="ARBA00022670"/>
    </source>
</evidence>
<dbReference type="RefSeq" id="WP_183555390.1">
    <property type="nucleotide sequence ID" value="NZ_JACHBX010000003.1"/>
</dbReference>
<dbReference type="Gene3D" id="2.30.42.10">
    <property type="match status" value="1"/>
</dbReference>
<comment type="similarity">
    <text evidence="1 5">Belongs to the peptidase S41A family.</text>
</comment>
<dbReference type="GO" id="GO:0007165">
    <property type="term" value="P:signal transduction"/>
    <property type="evidence" value="ECO:0007669"/>
    <property type="project" value="TreeGrafter"/>
</dbReference>
<dbReference type="SMART" id="SM00228">
    <property type="entry name" value="PDZ"/>
    <property type="match status" value="1"/>
</dbReference>
<evidence type="ECO:0000256" key="4">
    <source>
        <dbReference type="ARBA" id="ARBA00022825"/>
    </source>
</evidence>
<dbReference type="CDD" id="cd06782">
    <property type="entry name" value="cpPDZ_CPP-like"/>
    <property type="match status" value="1"/>
</dbReference>
<dbReference type="Gene3D" id="3.90.226.10">
    <property type="entry name" value="2-enoyl-CoA Hydratase, Chain A, domain 1"/>
    <property type="match status" value="1"/>
</dbReference>
<evidence type="ECO:0000313" key="9">
    <source>
        <dbReference type="Proteomes" id="UP000540787"/>
    </source>
</evidence>
<accession>A0A7W9X1E3</accession>